<dbReference type="SUPFAM" id="SSF47203">
    <property type="entry name" value="Acyl-CoA dehydrogenase C-terminal domain-like"/>
    <property type="match status" value="1"/>
</dbReference>
<evidence type="ECO:0000259" key="8">
    <source>
        <dbReference type="Pfam" id="PF02770"/>
    </source>
</evidence>
<dbReference type="Pfam" id="PF02771">
    <property type="entry name" value="Acyl-CoA_dh_N"/>
    <property type="match status" value="1"/>
</dbReference>
<name>A0A8H5CZF2_9AGAR</name>
<proteinExistence type="inferred from homology"/>
<evidence type="ECO:0000259" key="9">
    <source>
        <dbReference type="Pfam" id="PF02771"/>
    </source>
</evidence>
<gene>
    <name evidence="10" type="ORF">D9758_010395</name>
</gene>
<dbReference type="GO" id="GO:0003995">
    <property type="term" value="F:acyl-CoA dehydrogenase activity"/>
    <property type="evidence" value="ECO:0007669"/>
    <property type="project" value="InterPro"/>
</dbReference>
<dbReference type="AlphaFoldDB" id="A0A8H5CZF2"/>
<dbReference type="Pfam" id="PF02770">
    <property type="entry name" value="Acyl-CoA_dh_M"/>
    <property type="match status" value="1"/>
</dbReference>
<dbReference type="SUPFAM" id="SSF56645">
    <property type="entry name" value="Acyl-CoA dehydrogenase NM domain-like"/>
    <property type="match status" value="1"/>
</dbReference>
<dbReference type="InterPro" id="IPR009075">
    <property type="entry name" value="AcylCo_DH/oxidase_C"/>
</dbReference>
<comment type="caution">
    <text evidence="10">The sequence shown here is derived from an EMBL/GenBank/DDBJ whole genome shotgun (WGS) entry which is preliminary data.</text>
</comment>
<evidence type="ECO:0000256" key="2">
    <source>
        <dbReference type="ARBA" id="ARBA00009347"/>
    </source>
</evidence>
<comment type="similarity">
    <text evidence="2 6">Belongs to the acyl-CoA dehydrogenase family.</text>
</comment>
<feature type="domain" description="Acyl-CoA oxidase/dehydrogenase middle" evidence="8">
    <location>
        <begin position="306"/>
        <end position="394"/>
    </location>
</feature>
<dbReference type="GO" id="GO:0005737">
    <property type="term" value="C:cytoplasm"/>
    <property type="evidence" value="ECO:0007669"/>
    <property type="project" value="TreeGrafter"/>
</dbReference>
<evidence type="ECO:0000256" key="5">
    <source>
        <dbReference type="ARBA" id="ARBA00023002"/>
    </source>
</evidence>
<feature type="domain" description="Acyl-CoA dehydrogenase/oxidase N-terminal" evidence="9">
    <location>
        <begin position="174"/>
        <end position="302"/>
    </location>
</feature>
<protein>
    <recommendedName>
        <fullName evidence="12">Acyl-CoA dehydrogenase</fullName>
    </recommendedName>
</protein>
<organism evidence="10 11">
    <name type="scientific">Tetrapyrgos nigripes</name>
    <dbReference type="NCBI Taxonomy" id="182062"/>
    <lineage>
        <taxon>Eukaryota</taxon>
        <taxon>Fungi</taxon>
        <taxon>Dikarya</taxon>
        <taxon>Basidiomycota</taxon>
        <taxon>Agaricomycotina</taxon>
        <taxon>Agaricomycetes</taxon>
        <taxon>Agaricomycetidae</taxon>
        <taxon>Agaricales</taxon>
        <taxon>Marasmiineae</taxon>
        <taxon>Marasmiaceae</taxon>
        <taxon>Tetrapyrgos</taxon>
    </lineage>
</organism>
<dbReference type="GO" id="GO:0050660">
    <property type="term" value="F:flavin adenine dinucleotide binding"/>
    <property type="evidence" value="ECO:0007669"/>
    <property type="project" value="InterPro"/>
</dbReference>
<dbReference type="Gene3D" id="2.40.110.10">
    <property type="entry name" value="Butyryl-CoA Dehydrogenase, subunit A, domain 2"/>
    <property type="match status" value="1"/>
</dbReference>
<evidence type="ECO:0000256" key="6">
    <source>
        <dbReference type="RuleBase" id="RU362125"/>
    </source>
</evidence>
<keyword evidence="11" id="KW-1185">Reference proteome</keyword>
<comment type="cofactor">
    <cofactor evidence="1 6">
        <name>FAD</name>
        <dbReference type="ChEBI" id="CHEBI:57692"/>
    </cofactor>
</comment>
<accession>A0A8H5CZF2</accession>
<dbReference type="InterPro" id="IPR006089">
    <property type="entry name" value="Acyl-CoA_DH_CS"/>
</dbReference>
<dbReference type="EMBL" id="JAACJM010000073">
    <property type="protein sequence ID" value="KAF5350807.1"/>
    <property type="molecule type" value="Genomic_DNA"/>
</dbReference>
<dbReference type="InterPro" id="IPR050741">
    <property type="entry name" value="Acyl-CoA_dehydrogenase"/>
</dbReference>
<dbReference type="Proteomes" id="UP000559256">
    <property type="component" value="Unassembled WGS sequence"/>
</dbReference>
<dbReference type="OrthoDB" id="2588832at2759"/>
<evidence type="ECO:0000313" key="11">
    <source>
        <dbReference type="Proteomes" id="UP000559256"/>
    </source>
</evidence>
<dbReference type="PANTHER" id="PTHR48083">
    <property type="entry name" value="MEDIUM-CHAIN SPECIFIC ACYL-COA DEHYDROGENASE, MITOCHONDRIAL-RELATED"/>
    <property type="match status" value="1"/>
</dbReference>
<dbReference type="PROSITE" id="PS00072">
    <property type="entry name" value="ACYL_COA_DH_1"/>
    <property type="match status" value="1"/>
</dbReference>
<dbReference type="PANTHER" id="PTHR48083:SF28">
    <property type="entry name" value="ACYL-COA DEHYDROGENASE FAMILY PROTEIN (AFU_ORTHOLOGUE AFUA_6G10880)-RELATED"/>
    <property type="match status" value="1"/>
</dbReference>
<evidence type="ECO:0008006" key="12">
    <source>
        <dbReference type="Google" id="ProtNLM"/>
    </source>
</evidence>
<dbReference type="InterPro" id="IPR006091">
    <property type="entry name" value="Acyl-CoA_Oxase/DH_mid-dom"/>
</dbReference>
<dbReference type="InterPro" id="IPR013786">
    <property type="entry name" value="AcylCoA_DH/ox_N"/>
</dbReference>
<evidence type="ECO:0000259" key="7">
    <source>
        <dbReference type="Pfam" id="PF00441"/>
    </source>
</evidence>
<dbReference type="InterPro" id="IPR037069">
    <property type="entry name" value="AcylCoA_DH/ox_N_sf"/>
</dbReference>
<evidence type="ECO:0000256" key="3">
    <source>
        <dbReference type="ARBA" id="ARBA00022630"/>
    </source>
</evidence>
<dbReference type="InterPro" id="IPR046373">
    <property type="entry name" value="Acyl-CoA_Oxase/DH_mid-dom_sf"/>
</dbReference>
<dbReference type="InterPro" id="IPR036250">
    <property type="entry name" value="AcylCo_DH-like_C"/>
</dbReference>
<keyword evidence="3 6" id="KW-0285">Flavoprotein</keyword>
<reference evidence="10 11" key="1">
    <citation type="journal article" date="2020" name="ISME J.">
        <title>Uncovering the hidden diversity of litter-decomposition mechanisms in mushroom-forming fungi.</title>
        <authorList>
            <person name="Floudas D."/>
            <person name="Bentzer J."/>
            <person name="Ahren D."/>
            <person name="Johansson T."/>
            <person name="Persson P."/>
            <person name="Tunlid A."/>
        </authorList>
    </citation>
    <scope>NUCLEOTIDE SEQUENCE [LARGE SCALE GENOMIC DNA]</scope>
    <source>
        <strain evidence="10 11">CBS 291.85</strain>
    </source>
</reference>
<evidence type="ECO:0000256" key="1">
    <source>
        <dbReference type="ARBA" id="ARBA00001974"/>
    </source>
</evidence>
<dbReference type="Gene3D" id="1.10.540.10">
    <property type="entry name" value="Acyl-CoA dehydrogenase/oxidase, N-terminal domain"/>
    <property type="match status" value="1"/>
</dbReference>
<dbReference type="Pfam" id="PF00441">
    <property type="entry name" value="Acyl-CoA_dh_1"/>
    <property type="match status" value="1"/>
</dbReference>
<sequence length="573" mass="64123">MPPACYTSRVGEKKQPSFFFFFFVHNHARVYVRRCPKGEQIPTPFRMVLISIPAQQRERPLDSHRLGSLRSLKVRQYAPRRAECVTSREHRRVSTLFQPSSCLTNFVAGKDSTAAFYGLHRQEVLLRPQYSRLKIGKIQGEKPRFKVPELGAISKVPYAEATWLSEGFKSPYYTKNHRQFHKAVRTFFEEVVKPEAIQCEDNGKRISQEVVDKICAMEILAMRMGPGKHLLGRKLMGGIVKPEEFDYFHEASYIINTEMSRFGTRGFADGFLNGGVIALPPVLKYASKELYEKVVPEVLSGKKYIALAITEAFAGSDVSGLQTTAVRDGDCWIVNGTKKWITNGTFSDYFTVGCKTDAGLTVLLVPRCQGVETKAIKTAYSSTAGTAYVTFDNVRVPVGNTLGKVNKGLSVILSNFNHERWAIICMATGAQRLIVEECMKWASQRMVFGKPLSSQAVIRSRLAQMISRAEASQNWLELITYQMNKMTLAEVSDKLAGQIALCKQFITKCGRETAEDATQVFGGRALTASGMGKAIENYHRTCGYDSILGGTEDIMRDLGVRQAMKKMPKDARL</sequence>
<dbReference type="InterPro" id="IPR009100">
    <property type="entry name" value="AcylCoA_DH/oxidase_NM_dom_sf"/>
</dbReference>
<feature type="domain" description="Acyl-CoA dehydrogenase/oxidase C-terminal" evidence="7">
    <location>
        <begin position="406"/>
        <end position="562"/>
    </location>
</feature>
<evidence type="ECO:0000256" key="4">
    <source>
        <dbReference type="ARBA" id="ARBA00022827"/>
    </source>
</evidence>
<dbReference type="GO" id="GO:0033539">
    <property type="term" value="P:fatty acid beta-oxidation using acyl-CoA dehydrogenase"/>
    <property type="evidence" value="ECO:0007669"/>
    <property type="project" value="TreeGrafter"/>
</dbReference>
<dbReference type="Gene3D" id="1.20.140.10">
    <property type="entry name" value="Butyryl-CoA Dehydrogenase, subunit A, domain 3"/>
    <property type="match status" value="1"/>
</dbReference>
<keyword evidence="4 6" id="KW-0274">FAD</keyword>
<evidence type="ECO:0000313" key="10">
    <source>
        <dbReference type="EMBL" id="KAF5350807.1"/>
    </source>
</evidence>
<keyword evidence="5 6" id="KW-0560">Oxidoreductase</keyword>